<name>A0A5C5WJ16_9BACT</name>
<proteinExistence type="predicted"/>
<feature type="region of interest" description="Disordered" evidence="1">
    <location>
        <begin position="18"/>
        <end position="62"/>
    </location>
</feature>
<sequence>MFERIGGWDHERQGLRQLSSMETKELPNVHRAARNSNAIKRSDEDQVATVKLHGSKPREQPSKATLRLAILEVQANQMSQD</sequence>
<gene>
    <name evidence="2" type="ORF">Pla22_35670</name>
</gene>
<evidence type="ECO:0000256" key="1">
    <source>
        <dbReference type="SAM" id="MobiDB-lite"/>
    </source>
</evidence>
<dbReference type="Proteomes" id="UP000316598">
    <property type="component" value="Unassembled WGS sequence"/>
</dbReference>
<protein>
    <submittedName>
        <fullName evidence="2">Uncharacterized protein</fullName>
    </submittedName>
</protein>
<reference evidence="2 3" key="1">
    <citation type="submission" date="2019-02" db="EMBL/GenBank/DDBJ databases">
        <title>Deep-cultivation of Planctomycetes and their phenomic and genomic characterization uncovers novel biology.</title>
        <authorList>
            <person name="Wiegand S."/>
            <person name="Jogler M."/>
            <person name="Boedeker C."/>
            <person name="Pinto D."/>
            <person name="Vollmers J."/>
            <person name="Rivas-Marin E."/>
            <person name="Kohn T."/>
            <person name="Peeters S.H."/>
            <person name="Heuer A."/>
            <person name="Rast P."/>
            <person name="Oberbeckmann S."/>
            <person name="Bunk B."/>
            <person name="Jeske O."/>
            <person name="Meyerdierks A."/>
            <person name="Storesund J.E."/>
            <person name="Kallscheuer N."/>
            <person name="Luecker S."/>
            <person name="Lage O.M."/>
            <person name="Pohl T."/>
            <person name="Merkel B.J."/>
            <person name="Hornburger P."/>
            <person name="Mueller R.-W."/>
            <person name="Bruemmer F."/>
            <person name="Labrenz M."/>
            <person name="Spormann A.M."/>
            <person name="Op Den Camp H."/>
            <person name="Overmann J."/>
            <person name="Amann R."/>
            <person name="Jetten M.S.M."/>
            <person name="Mascher T."/>
            <person name="Medema M.H."/>
            <person name="Devos D.P."/>
            <person name="Kaster A.-K."/>
            <person name="Ovreas L."/>
            <person name="Rohde M."/>
            <person name="Galperin M.Y."/>
            <person name="Jogler C."/>
        </authorList>
    </citation>
    <scope>NUCLEOTIDE SEQUENCE [LARGE SCALE GENOMIC DNA]</scope>
    <source>
        <strain evidence="2 3">Pla22</strain>
    </source>
</reference>
<organism evidence="2 3">
    <name type="scientific">Rubripirellula amarantea</name>
    <dbReference type="NCBI Taxonomy" id="2527999"/>
    <lineage>
        <taxon>Bacteria</taxon>
        <taxon>Pseudomonadati</taxon>
        <taxon>Planctomycetota</taxon>
        <taxon>Planctomycetia</taxon>
        <taxon>Pirellulales</taxon>
        <taxon>Pirellulaceae</taxon>
        <taxon>Rubripirellula</taxon>
    </lineage>
</organism>
<dbReference type="RefSeq" id="WP_146515981.1">
    <property type="nucleotide sequence ID" value="NZ_SJPI01000002.1"/>
</dbReference>
<evidence type="ECO:0000313" key="2">
    <source>
        <dbReference type="EMBL" id="TWT50824.1"/>
    </source>
</evidence>
<accession>A0A5C5WJ16</accession>
<keyword evidence="3" id="KW-1185">Reference proteome</keyword>
<comment type="caution">
    <text evidence="2">The sequence shown here is derived from an EMBL/GenBank/DDBJ whole genome shotgun (WGS) entry which is preliminary data.</text>
</comment>
<dbReference type="AlphaFoldDB" id="A0A5C5WJ16"/>
<dbReference type="EMBL" id="SJPI01000002">
    <property type="protein sequence ID" value="TWT50824.1"/>
    <property type="molecule type" value="Genomic_DNA"/>
</dbReference>
<evidence type="ECO:0000313" key="3">
    <source>
        <dbReference type="Proteomes" id="UP000316598"/>
    </source>
</evidence>